<dbReference type="PANTHER" id="PTHR45625">
    <property type="entry name" value="PEPTIDYL-PROLYL CIS-TRANS ISOMERASE-RELATED"/>
    <property type="match status" value="1"/>
</dbReference>
<evidence type="ECO:0000256" key="3">
    <source>
        <dbReference type="ARBA" id="ARBA00023235"/>
    </source>
</evidence>
<comment type="similarity">
    <text evidence="4">Belongs to the cyclophilin-type PPIase family.</text>
</comment>
<sequence length="238" mass="24963">MRRTTTIALLALVLTACGSAESTAIPTIETRPTTAPTAEVAPTEASSTGRPTSAPSDSGNTSSPGMPKQYASEPAMTIDVNKQYIATLKTQKGDIVIELNAKNAPRTVNNFVFLAREGFYDNVTFHRVIPGFMAQGGDPTGTGMGGPGYQFVNEYEDTTSNLLFDKAGVLAMANAGPNTNGSQFFITLAPAQHLTPDAYTIFGQVTAGQDVVDQITPRDPGMGGAPGDAILTITIEEK</sequence>
<dbReference type="RefSeq" id="WP_345723380.1">
    <property type="nucleotide sequence ID" value="NZ_BAABRU010000013.1"/>
</dbReference>
<feature type="compositionally biased region" description="Polar residues" evidence="5">
    <location>
        <begin position="46"/>
        <end position="64"/>
    </location>
</feature>
<keyword evidence="3 4" id="KW-0413">Isomerase</keyword>
<dbReference type="InterPro" id="IPR002130">
    <property type="entry name" value="Cyclophilin-type_PPIase_dom"/>
</dbReference>
<comment type="catalytic activity">
    <reaction evidence="4">
        <text>[protein]-peptidylproline (omega=180) = [protein]-peptidylproline (omega=0)</text>
        <dbReference type="Rhea" id="RHEA:16237"/>
        <dbReference type="Rhea" id="RHEA-COMP:10747"/>
        <dbReference type="Rhea" id="RHEA-COMP:10748"/>
        <dbReference type="ChEBI" id="CHEBI:83833"/>
        <dbReference type="ChEBI" id="CHEBI:83834"/>
        <dbReference type="EC" id="5.2.1.8"/>
    </reaction>
</comment>
<gene>
    <name evidence="7" type="ORF">Hgul01_03599</name>
</gene>
<evidence type="ECO:0000256" key="4">
    <source>
        <dbReference type="RuleBase" id="RU363019"/>
    </source>
</evidence>
<dbReference type="PROSITE" id="PS51257">
    <property type="entry name" value="PROKAR_LIPOPROTEIN"/>
    <property type="match status" value="1"/>
</dbReference>
<dbReference type="CDD" id="cd00317">
    <property type="entry name" value="cyclophilin"/>
    <property type="match status" value="1"/>
</dbReference>
<comment type="function">
    <text evidence="1 4">PPIases accelerate the folding of proteins. It catalyzes the cis-trans isomerization of proline imidic peptide bonds in oligopeptides.</text>
</comment>
<feature type="region of interest" description="Disordered" evidence="5">
    <location>
        <begin position="25"/>
        <end position="70"/>
    </location>
</feature>
<evidence type="ECO:0000259" key="6">
    <source>
        <dbReference type="PROSITE" id="PS50072"/>
    </source>
</evidence>
<protein>
    <recommendedName>
        <fullName evidence="4">Peptidyl-prolyl cis-trans isomerase</fullName>
        <shortName evidence="4">PPIase</shortName>
        <ecNumber evidence="4">5.2.1.8</ecNumber>
    </recommendedName>
</protein>
<feature type="chain" id="PRO_5045007308" description="Peptidyl-prolyl cis-trans isomerase" evidence="4">
    <location>
        <begin position="25"/>
        <end position="238"/>
    </location>
</feature>
<evidence type="ECO:0000256" key="2">
    <source>
        <dbReference type="ARBA" id="ARBA00023110"/>
    </source>
</evidence>
<proteinExistence type="inferred from homology"/>
<reference evidence="7 8" key="1">
    <citation type="submission" date="2024-02" db="EMBL/GenBank/DDBJ databases">
        <title>Herpetosiphon gulosus NBRC 112829.</title>
        <authorList>
            <person name="Ichikawa N."/>
            <person name="Katano-Makiyama Y."/>
            <person name="Hidaka K."/>
        </authorList>
    </citation>
    <scope>NUCLEOTIDE SEQUENCE [LARGE SCALE GENOMIC DNA]</scope>
    <source>
        <strain evidence="7 8">NBRC 112829</strain>
    </source>
</reference>
<feature type="compositionally biased region" description="Low complexity" evidence="5">
    <location>
        <begin position="25"/>
        <end position="45"/>
    </location>
</feature>
<organism evidence="7 8">
    <name type="scientific">Herpetosiphon gulosus</name>
    <dbReference type="NCBI Taxonomy" id="1973496"/>
    <lineage>
        <taxon>Bacteria</taxon>
        <taxon>Bacillati</taxon>
        <taxon>Chloroflexota</taxon>
        <taxon>Chloroflexia</taxon>
        <taxon>Herpetosiphonales</taxon>
        <taxon>Herpetosiphonaceae</taxon>
        <taxon>Herpetosiphon</taxon>
    </lineage>
</organism>
<evidence type="ECO:0000313" key="7">
    <source>
        <dbReference type="EMBL" id="GAA5529785.1"/>
    </source>
</evidence>
<dbReference type="InterPro" id="IPR044666">
    <property type="entry name" value="Cyclophilin_A-like"/>
</dbReference>
<dbReference type="InterPro" id="IPR029000">
    <property type="entry name" value="Cyclophilin-like_dom_sf"/>
</dbReference>
<dbReference type="SUPFAM" id="SSF50891">
    <property type="entry name" value="Cyclophilin-like"/>
    <property type="match status" value="1"/>
</dbReference>
<keyword evidence="4" id="KW-0732">Signal</keyword>
<keyword evidence="8" id="KW-1185">Reference proteome</keyword>
<dbReference type="PROSITE" id="PS00170">
    <property type="entry name" value="CSA_PPIASE_1"/>
    <property type="match status" value="1"/>
</dbReference>
<dbReference type="PRINTS" id="PR00153">
    <property type="entry name" value="CSAPPISMRASE"/>
</dbReference>
<dbReference type="PROSITE" id="PS50072">
    <property type="entry name" value="CSA_PPIASE_2"/>
    <property type="match status" value="1"/>
</dbReference>
<evidence type="ECO:0000256" key="1">
    <source>
        <dbReference type="ARBA" id="ARBA00002388"/>
    </source>
</evidence>
<comment type="caution">
    <text evidence="7">The sequence shown here is derived from an EMBL/GenBank/DDBJ whole genome shotgun (WGS) entry which is preliminary data.</text>
</comment>
<dbReference type="EC" id="5.2.1.8" evidence="4"/>
<feature type="domain" description="PPIase cyclophilin-type" evidence="6">
    <location>
        <begin position="85"/>
        <end position="237"/>
    </location>
</feature>
<evidence type="ECO:0000313" key="8">
    <source>
        <dbReference type="Proteomes" id="UP001428290"/>
    </source>
</evidence>
<accession>A0ABP9X306</accession>
<name>A0ABP9X306_9CHLR</name>
<dbReference type="Pfam" id="PF00160">
    <property type="entry name" value="Pro_isomerase"/>
    <property type="match status" value="1"/>
</dbReference>
<keyword evidence="2 4" id="KW-0697">Rotamase</keyword>
<dbReference type="Proteomes" id="UP001428290">
    <property type="component" value="Unassembled WGS sequence"/>
</dbReference>
<dbReference type="Gene3D" id="2.40.100.10">
    <property type="entry name" value="Cyclophilin-like"/>
    <property type="match status" value="1"/>
</dbReference>
<feature type="signal peptide" evidence="4">
    <location>
        <begin position="1"/>
        <end position="24"/>
    </location>
</feature>
<dbReference type="EMBL" id="BAABRU010000013">
    <property type="protein sequence ID" value="GAA5529785.1"/>
    <property type="molecule type" value="Genomic_DNA"/>
</dbReference>
<dbReference type="PANTHER" id="PTHR45625:SF4">
    <property type="entry name" value="PEPTIDYLPROLYL ISOMERASE DOMAIN AND WD REPEAT-CONTAINING PROTEIN 1"/>
    <property type="match status" value="1"/>
</dbReference>
<dbReference type="InterPro" id="IPR020892">
    <property type="entry name" value="Cyclophilin-type_PPIase_CS"/>
</dbReference>
<evidence type="ECO:0000256" key="5">
    <source>
        <dbReference type="SAM" id="MobiDB-lite"/>
    </source>
</evidence>